<evidence type="ECO:0000256" key="4">
    <source>
        <dbReference type="ARBA" id="ARBA00023053"/>
    </source>
</evidence>
<dbReference type="OrthoDB" id="6435028at2759"/>
<dbReference type="Gene3D" id="1.20.1730.10">
    <property type="entry name" value="Sodium/glucose cotransporter"/>
    <property type="match status" value="1"/>
</dbReference>
<name>A0A4Y2FHD9_ARAVE</name>
<dbReference type="EMBL" id="BGPR01096117">
    <property type="protein sequence ID" value="GBM40920.1"/>
    <property type="molecule type" value="Genomic_DNA"/>
</dbReference>
<dbReference type="GO" id="GO:0005886">
    <property type="term" value="C:plasma membrane"/>
    <property type="evidence" value="ECO:0007669"/>
    <property type="project" value="UniProtKB-SubCell"/>
</dbReference>
<dbReference type="Proteomes" id="UP000499080">
    <property type="component" value="Unassembled WGS sequence"/>
</dbReference>
<protein>
    <submittedName>
        <fullName evidence="7">Uncharacterized protein</fullName>
    </submittedName>
</protein>
<accession>A0A4Y2FHD9</accession>
<evidence type="ECO:0000256" key="3">
    <source>
        <dbReference type="ARBA" id="ARBA00022475"/>
    </source>
</evidence>
<evidence type="ECO:0000313" key="7">
    <source>
        <dbReference type="EMBL" id="GBM40882.1"/>
    </source>
</evidence>
<keyword evidence="4" id="KW-0915">Sodium</keyword>
<dbReference type="GO" id="GO:0006814">
    <property type="term" value="P:sodium ion transport"/>
    <property type="evidence" value="ECO:0007669"/>
    <property type="project" value="UniProtKB-KW"/>
</dbReference>
<keyword evidence="3" id="KW-1003">Cell membrane</keyword>
<proteinExistence type="predicted"/>
<evidence type="ECO:0000256" key="5">
    <source>
        <dbReference type="ARBA" id="ARBA00023065"/>
    </source>
</evidence>
<dbReference type="EMBL" id="BGPR01096104">
    <property type="protein sequence ID" value="GBM40882.1"/>
    <property type="molecule type" value="Genomic_DNA"/>
</dbReference>
<dbReference type="GO" id="GO:0015293">
    <property type="term" value="F:symporter activity"/>
    <property type="evidence" value="ECO:0007669"/>
    <property type="project" value="TreeGrafter"/>
</dbReference>
<keyword evidence="5" id="KW-0406">Ion transport</keyword>
<keyword evidence="3" id="KW-0472">Membrane</keyword>
<keyword evidence="6" id="KW-0739">Sodium transport</keyword>
<dbReference type="InterPro" id="IPR051163">
    <property type="entry name" value="Sodium:Solute_Symporter_SSF"/>
</dbReference>
<keyword evidence="2" id="KW-0813">Transport</keyword>
<comment type="caution">
    <text evidence="7">The sequence shown here is derived from an EMBL/GenBank/DDBJ whole genome shotgun (WGS) entry which is preliminary data.</text>
</comment>
<evidence type="ECO:0000256" key="2">
    <source>
        <dbReference type="ARBA" id="ARBA00022448"/>
    </source>
</evidence>
<dbReference type="PANTHER" id="PTHR42985:SF40">
    <property type="entry name" value="LD47995P-RELATED"/>
    <property type="match status" value="1"/>
</dbReference>
<sequence>MFACLFILHITGILEIGLSELYRRAVAGGRLNFLDPNLSGRYTVWNVLARGLCLSLGFFGTNQIQVQRFLSMSECKRSQS</sequence>
<organism evidence="7 9">
    <name type="scientific">Araneus ventricosus</name>
    <name type="common">Orbweaver spider</name>
    <name type="synonym">Epeira ventricosa</name>
    <dbReference type="NCBI Taxonomy" id="182803"/>
    <lineage>
        <taxon>Eukaryota</taxon>
        <taxon>Metazoa</taxon>
        <taxon>Ecdysozoa</taxon>
        <taxon>Arthropoda</taxon>
        <taxon>Chelicerata</taxon>
        <taxon>Arachnida</taxon>
        <taxon>Araneae</taxon>
        <taxon>Araneomorphae</taxon>
        <taxon>Entelegynae</taxon>
        <taxon>Araneoidea</taxon>
        <taxon>Araneidae</taxon>
        <taxon>Araneus</taxon>
    </lineage>
</organism>
<dbReference type="PANTHER" id="PTHR42985">
    <property type="entry name" value="SODIUM-COUPLED MONOCARBOXYLATE TRANSPORTER"/>
    <property type="match status" value="1"/>
</dbReference>
<reference evidence="7 9" key="1">
    <citation type="journal article" date="2019" name="Sci. Rep.">
        <title>Orb-weaving spider Araneus ventricosus genome elucidates the spidroin gene catalogue.</title>
        <authorList>
            <person name="Kono N."/>
            <person name="Nakamura H."/>
            <person name="Ohtoshi R."/>
            <person name="Moran D.A.P."/>
            <person name="Shinohara A."/>
            <person name="Yoshida Y."/>
            <person name="Fujiwara M."/>
            <person name="Mori M."/>
            <person name="Tomita M."/>
            <person name="Arakawa K."/>
        </authorList>
    </citation>
    <scope>NUCLEOTIDE SEQUENCE [LARGE SCALE GENOMIC DNA]</scope>
</reference>
<gene>
    <name evidence="8" type="ORF">AVEN_35981_1</name>
    <name evidence="7" type="ORF">AVEN_91577_1</name>
</gene>
<comment type="subcellular location">
    <subcellularLocation>
        <location evidence="1">Cell membrane</location>
        <topology evidence="1">Multi-pass membrane protein</topology>
    </subcellularLocation>
</comment>
<evidence type="ECO:0000313" key="8">
    <source>
        <dbReference type="EMBL" id="GBM40920.1"/>
    </source>
</evidence>
<dbReference type="InterPro" id="IPR038377">
    <property type="entry name" value="Na/Glc_symporter_sf"/>
</dbReference>
<evidence type="ECO:0000256" key="6">
    <source>
        <dbReference type="ARBA" id="ARBA00023201"/>
    </source>
</evidence>
<dbReference type="AlphaFoldDB" id="A0A4Y2FHD9"/>
<evidence type="ECO:0000313" key="9">
    <source>
        <dbReference type="Proteomes" id="UP000499080"/>
    </source>
</evidence>
<evidence type="ECO:0000256" key="1">
    <source>
        <dbReference type="ARBA" id="ARBA00004651"/>
    </source>
</evidence>
<keyword evidence="9" id="KW-1185">Reference proteome</keyword>